<proteinExistence type="predicted"/>
<accession>A0AA42J1D9</accession>
<dbReference type="NCBIfam" id="TIGR01539">
    <property type="entry name" value="portal_lambda"/>
    <property type="match status" value="1"/>
</dbReference>
<evidence type="ECO:0000256" key="1">
    <source>
        <dbReference type="SAM" id="MobiDB-lite"/>
    </source>
</evidence>
<protein>
    <submittedName>
        <fullName evidence="2">Phage portal protein</fullName>
    </submittedName>
</protein>
<organism evidence="2 3">
    <name type="scientific">Holtiella tumoricola</name>
    <dbReference type="NCBI Taxonomy" id="3018743"/>
    <lineage>
        <taxon>Bacteria</taxon>
        <taxon>Bacillati</taxon>
        <taxon>Bacillota</taxon>
        <taxon>Clostridia</taxon>
        <taxon>Lachnospirales</taxon>
        <taxon>Cellulosilyticaceae</taxon>
        <taxon>Holtiella</taxon>
    </lineage>
</organism>
<dbReference type="GO" id="GO:0005198">
    <property type="term" value="F:structural molecule activity"/>
    <property type="evidence" value="ECO:0007669"/>
    <property type="project" value="InterPro"/>
</dbReference>
<dbReference type="InterPro" id="IPR006429">
    <property type="entry name" value="Phage_lambda_portal"/>
</dbReference>
<sequence>MLKLIDKAIGIFSPQAALNRTLARKKLEILNSGYGNYGASHTRKASKGWRHGGGSHKEDIEDHLPTLRERSRDSYMGGAPIATSALKTTRTNVVGSGLKPRPNIDSEFIGLTEEQAMKWERDTMREFSLWAESTACDMERINNFYELQQLAFLSWIMNGDVFALLPYKPRPQMPYDLRIQLIEADRVCNPTFSTYESNIIQGVECDTDGEIVAYHIANYHPLSSMNPNGREIKRVRAYGEKTGRRNVIHCMESERVGQRRGVPLLAPVIETLKQLGRYTDAELMAAVVSGMYTVFIETQTIDQKPLGEDNEENTYEEEESEIALGSGAVVALAPGEKASFANPGRPNTAFEGFVNAMARQIGAALEIPPEILLKQFTNNYSASRGALLEAWKMFRMRRTWLANDFCQPIYEEWLTEAVAKGRIYAPGFFSDPLIRKVYCECDWCGPSPGQLDPVKEANAATIRVEQGFSTRQQETIEMNGGDFFDNNRQRIREEKARKELSMVTVIKEKGSE</sequence>
<comment type="caution">
    <text evidence="2">The sequence shown here is derived from an EMBL/GenBank/DDBJ whole genome shotgun (WGS) entry which is preliminary data.</text>
</comment>
<gene>
    <name evidence="2" type="ORF">PBV87_12860</name>
</gene>
<evidence type="ECO:0000313" key="3">
    <source>
        <dbReference type="Proteomes" id="UP001169242"/>
    </source>
</evidence>
<feature type="region of interest" description="Disordered" evidence="1">
    <location>
        <begin position="41"/>
        <end position="60"/>
    </location>
</feature>
<dbReference type="Proteomes" id="UP001169242">
    <property type="component" value="Unassembled WGS sequence"/>
</dbReference>
<dbReference type="GO" id="GO:0019068">
    <property type="term" value="P:virion assembly"/>
    <property type="evidence" value="ECO:0007669"/>
    <property type="project" value="InterPro"/>
</dbReference>
<dbReference type="AlphaFoldDB" id="A0AA42J1D9"/>
<reference evidence="2" key="1">
    <citation type="journal article" date="2023" name="Int. J. Syst. Evol. Microbiol.">
        <title>&lt;i&gt;Holtiella tumoricola&lt;/i&gt; gen. nov. sp. nov., isolated from a human clinical sample.</title>
        <authorList>
            <person name="Allen-Vercoe E."/>
            <person name="Daigneault M.C."/>
            <person name="Vancuren S.J."/>
            <person name="Cochrane K."/>
            <person name="O'Neal L.L."/>
            <person name="Sankaranarayanan K."/>
            <person name="Lawson P.A."/>
        </authorList>
    </citation>
    <scope>NUCLEOTIDE SEQUENCE</scope>
    <source>
        <strain evidence="2">CC70A</strain>
    </source>
</reference>
<keyword evidence="3" id="KW-1185">Reference proteome</keyword>
<feature type="compositionally biased region" description="Basic residues" evidence="1">
    <location>
        <begin position="41"/>
        <end position="54"/>
    </location>
</feature>
<dbReference type="Pfam" id="PF05136">
    <property type="entry name" value="Phage_portal_2"/>
    <property type="match status" value="1"/>
</dbReference>
<name>A0AA42J1D9_9FIRM</name>
<dbReference type="EMBL" id="JAQIFT010000047">
    <property type="protein sequence ID" value="MDA3732379.1"/>
    <property type="molecule type" value="Genomic_DNA"/>
</dbReference>
<dbReference type="RefSeq" id="WP_271012555.1">
    <property type="nucleotide sequence ID" value="NZ_JAQIFT010000047.1"/>
</dbReference>
<evidence type="ECO:0000313" key="2">
    <source>
        <dbReference type="EMBL" id="MDA3732379.1"/>
    </source>
</evidence>